<dbReference type="RefSeq" id="WP_314510649.1">
    <property type="nucleotide sequence ID" value="NZ_JASJOU010000003.1"/>
</dbReference>
<name>A0AAE3R117_9BACT</name>
<accession>A0AAE3R117</accession>
<gene>
    <name evidence="1" type="ORF">QNI22_10875</name>
</gene>
<evidence type="ECO:0000313" key="2">
    <source>
        <dbReference type="Proteomes" id="UP001232063"/>
    </source>
</evidence>
<dbReference type="EMBL" id="JASJOU010000003">
    <property type="protein sequence ID" value="MDJ1501155.1"/>
    <property type="molecule type" value="Genomic_DNA"/>
</dbReference>
<keyword evidence="2" id="KW-1185">Reference proteome</keyword>
<sequence length="130" mass="14835">MKEIVKTPQYEIAIDETKNRVYLKVLGYWRNPESVANYISDWRKTLALLKPNFTLLTDLTTMLTHPAEVLGIHKQAQELLTENGLRHTAEVAPKDFVTAFQLSKVAKSSQMPVRQFPTFAEAEAFLDTLI</sequence>
<protein>
    <submittedName>
        <fullName evidence="1">Uncharacterized protein</fullName>
    </submittedName>
</protein>
<reference evidence="1" key="1">
    <citation type="submission" date="2023-05" db="EMBL/GenBank/DDBJ databases">
        <authorList>
            <person name="Zhang X."/>
        </authorList>
    </citation>
    <scope>NUCLEOTIDE SEQUENCE</scope>
    <source>
        <strain evidence="1">BD1B2-1</strain>
    </source>
</reference>
<proteinExistence type="predicted"/>
<evidence type="ECO:0000313" key="1">
    <source>
        <dbReference type="EMBL" id="MDJ1501155.1"/>
    </source>
</evidence>
<dbReference type="Proteomes" id="UP001232063">
    <property type="component" value="Unassembled WGS sequence"/>
</dbReference>
<organism evidence="1 2">
    <name type="scientific">Xanthocytophaga agilis</name>
    <dbReference type="NCBI Taxonomy" id="3048010"/>
    <lineage>
        <taxon>Bacteria</taxon>
        <taxon>Pseudomonadati</taxon>
        <taxon>Bacteroidota</taxon>
        <taxon>Cytophagia</taxon>
        <taxon>Cytophagales</taxon>
        <taxon>Rhodocytophagaceae</taxon>
        <taxon>Xanthocytophaga</taxon>
    </lineage>
</organism>
<dbReference type="AlphaFoldDB" id="A0AAE3R117"/>
<comment type="caution">
    <text evidence="1">The sequence shown here is derived from an EMBL/GenBank/DDBJ whole genome shotgun (WGS) entry which is preliminary data.</text>
</comment>